<sequence length="370" mass="42938">MKTIVFNKIFPSLAIILVSLCEVFQGQLYIVLCFLLVLPYFINQWKSRRFKKKRTYVKPFLLLTLFGGLLNMPLTGYGIGGLLLTISMVGLAVFCVYNPKICLYISLFLLLYTLGFLYKSIFISNIELNTIYESLGFSKNYPGFLIVAYTVFYGLNKYRLYKRLPLLLPFVGVYFTYCLDGRSSFGIMILLSLFCVLKNTGNAKINCLILLLVVSVCLFFSDFLLGYYEMSRLSEGVESSRSSIWSAYFKYMDFPGFLLGCDSAHFPIIKQYAGNPHNSFLNFHHRMGIIGFITLVYVIFASMKKYMKQKRWNIMMLMLFLMARMFFDACIVSNHDYIFYTFLFLPFLVKNKYIILISDKTKIPQILKLL</sequence>
<feature type="transmembrane region" description="Helical" evidence="1">
    <location>
        <begin position="12"/>
        <end position="43"/>
    </location>
</feature>
<keyword evidence="1" id="KW-0812">Transmembrane</keyword>
<dbReference type="AlphaFoldDB" id="A0AA91YY52"/>
<keyword evidence="1" id="KW-1133">Transmembrane helix</keyword>
<protein>
    <submittedName>
        <fullName evidence="2">Uncharacterized protein</fullName>
    </submittedName>
</protein>
<evidence type="ECO:0000313" key="2">
    <source>
        <dbReference type="EMBL" id="OXL45269.1"/>
    </source>
</evidence>
<feature type="transmembrane region" description="Helical" evidence="1">
    <location>
        <begin position="135"/>
        <end position="153"/>
    </location>
</feature>
<dbReference type="Proteomes" id="UP000215155">
    <property type="component" value="Unassembled WGS sequence"/>
</dbReference>
<feature type="transmembrane region" description="Helical" evidence="1">
    <location>
        <begin position="337"/>
        <end position="358"/>
    </location>
</feature>
<dbReference type="EMBL" id="NMPZ01000001">
    <property type="protein sequence ID" value="OXL45269.1"/>
    <property type="molecule type" value="Genomic_DNA"/>
</dbReference>
<reference evidence="2 3" key="1">
    <citation type="submission" date="2017-07" db="EMBL/GenBank/DDBJ databases">
        <title>Draft genome sequence of Prevotella copri isolated from the gut of healthy adult Indian.</title>
        <authorList>
            <person name="Das B."/>
            <person name="Bag S."/>
            <person name="Ghosh T.S."/>
        </authorList>
    </citation>
    <scope>NUCLEOTIDE SEQUENCE [LARGE SCALE GENOMIC DNA]</scope>
    <source>
        <strain evidence="2 3">Indica</strain>
    </source>
</reference>
<gene>
    <name evidence="2" type="ORF">CFT61_00485</name>
</gene>
<organism evidence="2 3">
    <name type="scientific">Segatella copri</name>
    <dbReference type="NCBI Taxonomy" id="165179"/>
    <lineage>
        <taxon>Bacteria</taxon>
        <taxon>Pseudomonadati</taxon>
        <taxon>Bacteroidota</taxon>
        <taxon>Bacteroidia</taxon>
        <taxon>Bacteroidales</taxon>
        <taxon>Prevotellaceae</taxon>
        <taxon>Segatella</taxon>
    </lineage>
</organism>
<accession>A0AA91YY52</accession>
<feature type="transmembrane region" description="Helical" evidence="1">
    <location>
        <begin position="104"/>
        <end position="123"/>
    </location>
</feature>
<feature type="transmembrane region" description="Helical" evidence="1">
    <location>
        <begin position="207"/>
        <end position="228"/>
    </location>
</feature>
<evidence type="ECO:0000256" key="1">
    <source>
        <dbReference type="SAM" id="Phobius"/>
    </source>
</evidence>
<evidence type="ECO:0000313" key="3">
    <source>
        <dbReference type="Proteomes" id="UP000215155"/>
    </source>
</evidence>
<feature type="transmembrane region" description="Helical" evidence="1">
    <location>
        <begin position="283"/>
        <end position="300"/>
    </location>
</feature>
<keyword evidence="1" id="KW-0472">Membrane</keyword>
<dbReference type="RefSeq" id="WP_089542541.1">
    <property type="nucleotide sequence ID" value="NZ_NMPZ01000001.1"/>
</dbReference>
<name>A0AA91YY52_9BACT</name>
<feature type="transmembrane region" description="Helical" evidence="1">
    <location>
        <begin position="312"/>
        <end position="331"/>
    </location>
</feature>
<proteinExistence type="predicted"/>
<comment type="caution">
    <text evidence="2">The sequence shown here is derived from an EMBL/GenBank/DDBJ whole genome shotgun (WGS) entry which is preliminary data.</text>
</comment>
<feature type="transmembrane region" description="Helical" evidence="1">
    <location>
        <begin position="55"/>
        <end position="72"/>
    </location>
</feature>